<dbReference type="Pfam" id="PF13560">
    <property type="entry name" value="HTH_31"/>
    <property type="match status" value="1"/>
</dbReference>
<dbReference type="Gene3D" id="1.10.260.40">
    <property type="entry name" value="lambda repressor-like DNA-binding domains"/>
    <property type="match status" value="1"/>
</dbReference>
<feature type="domain" description="HTH cro/C1-type" evidence="1">
    <location>
        <begin position="11"/>
        <end position="84"/>
    </location>
</feature>
<comment type="caution">
    <text evidence="2">The sequence shown here is derived from an EMBL/GenBank/DDBJ whole genome shotgun (WGS) entry which is preliminary data.</text>
</comment>
<sequence length="279" mass="31841">MMQTRNLLGEFLKSRREKLQPADVGISGGYGRRRTPGLRREEVAEIANVSTTWYTWLEQGRDVAASREVMENIARALLLSPDEKLHVMRLAGFGDLPDWSAPAAVPPLESGLQKIIDQLHYPAILVNRRTEIMAWNRQAPRLLYDFLEDPVMGRNMVWSIFMNRYLQERVVNWEEFAAYSAAILRAYHGQSKGDPWYEAFAQKLSEESPEFAALWDSHDVREKQVQPFVLNHPDLGPLSFEINTFAHINGNEDLHCCVYSPLAGTGTEEKLDLDAQKTP</sequence>
<dbReference type="CDD" id="cd00093">
    <property type="entry name" value="HTH_XRE"/>
    <property type="match status" value="1"/>
</dbReference>
<dbReference type="SUPFAM" id="SSF47413">
    <property type="entry name" value="lambda repressor-like DNA-binding domains"/>
    <property type="match status" value="1"/>
</dbReference>
<dbReference type="Pfam" id="PF17765">
    <property type="entry name" value="MLTR_LBD"/>
    <property type="match status" value="1"/>
</dbReference>
<dbReference type="PANTHER" id="PTHR35010">
    <property type="entry name" value="BLL4672 PROTEIN-RELATED"/>
    <property type="match status" value="1"/>
</dbReference>
<name>A0ABQ4LBH5_9BACL</name>
<accession>A0ABQ4LBH5</accession>
<dbReference type="EMBL" id="BORU01000001">
    <property type="protein sequence ID" value="GIO53793.1"/>
    <property type="molecule type" value="Genomic_DNA"/>
</dbReference>
<proteinExistence type="predicted"/>
<dbReference type="RefSeq" id="WP_212983524.1">
    <property type="nucleotide sequence ID" value="NZ_BORU01000001.1"/>
</dbReference>
<evidence type="ECO:0000259" key="1">
    <source>
        <dbReference type="SMART" id="SM00530"/>
    </source>
</evidence>
<dbReference type="SMART" id="SM00530">
    <property type="entry name" value="HTH_XRE"/>
    <property type="match status" value="1"/>
</dbReference>
<evidence type="ECO:0000313" key="2">
    <source>
        <dbReference type="EMBL" id="GIO53793.1"/>
    </source>
</evidence>
<dbReference type="InterPro" id="IPR010982">
    <property type="entry name" value="Lambda_DNA-bd_dom_sf"/>
</dbReference>
<gene>
    <name evidence="2" type="ORF">J21TS7_21110</name>
</gene>
<evidence type="ECO:0000313" key="3">
    <source>
        <dbReference type="Proteomes" id="UP000676601"/>
    </source>
</evidence>
<dbReference type="Proteomes" id="UP000676601">
    <property type="component" value="Unassembled WGS sequence"/>
</dbReference>
<dbReference type="InterPro" id="IPR001387">
    <property type="entry name" value="Cro/C1-type_HTH"/>
</dbReference>
<organism evidence="2 3">
    <name type="scientific">Paenibacillus cineris</name>
    <dbReference type="NCBI Taxonomy" id="237530"/>
    <lineage>
        <taxon>Bacteria</taxon>
        <taxon>Bacillati</taxon>
        <taxon>Bacillota</taxon>
        <taxon>Bacilli</taxon>
        <taxon>Bacillales</taxon>
        <taxon>Paenibacillaceae</taxon>
        <taxon>Paenibacillus</taxon>
    </lineage>
</organism>
<protein>
    <submittedName>
        <fullName evidence="2">Transcriptional regulator</fullName>
    </submittedName>
</protein>
<keyword evidence="3" id="KW-1185">Reference proteome</keyword>
<dbReference type="InterPro" id="IPR041413">
    <property type="entry name" value="MLTR_LBD"/>
</dbReference>
<dbReference type="Gene3D" id="3.30.450.180">
    <property type="match status" value="1"/>
</dbReference>
<reference evidence="2 3" key="1">
    <citation type="submission" date="2021-03" db="EMBL/GenBank/DDBJ databases">
        <title>Antimicrobial resistance genes in bacteria isolated from Japanese honey, and their potential for conferring macrolide and lincosamide resistance in the American foulbrood pathogen Paenibacillus larvae.</title>
        <authorList>
            <person name="Okamoto M."/>
            <person name="Kumagai M."/>
            <person name="Kanamori H."/>
            <person name="Takamatsu D."/>
        </authorList>
    </citation>
    <scope>NUCLEOTIDE SEQUENCE [LARGE SCALE GENOMIC DNA]</scope>
    <source>
        <strain evidence="2 3">J21TS7</strain>
    </source>
</reference>